<dbReference type="InterPro" id="IPR012394">
    <property type="entry name" value="Aldehyde_DH_NAD(P)"/>
</dbReference>
<dbReference type="InterPro" id="IPR016163">
    <property type="entry name" value="Ald_DH_C"/>
</dbReference>
<evidence type="ECO:0000256" key="6">
    <source>
        <dbReference type="PROSITE-ProRule" id="PRU10007"/>
    </source>
</evidence>
<dbReference type="PANTHER" id="PTHR43570">
    <property type="entry name" value="ALDEHYDE DEHYDROGENASE"/>
    <property type="match status" value="1"/>
</dbReference>
<proteinExistence type="inferred from homology"/>
<dbReference type="Gene3D" id="3.40.605.10">
    <property type="entry name" value="Aldehyde Dehydrogenase, Chain A, domain 1"/>
    <property type="match status" value="1"/>
</dbReference>
<evidence type="ECO:0000313" key="9">
    <source>
        <dbReference type="EMBL" id="PTQ89622.1"/>
    </source>
</evidence>
<dbReference type="Gene3D" id="3.40.309.10">
    <property type="entry name" value="Aldehyde Dehydrogenase, Chain A, domain 2"/>
    <property type="match status" value="1"/>
</dbReference>
<evidence type="ECO:0000259" key="8">
    <source>
        <dbReference type="Pfam" id="PF00171"/>
    </source>
</evidence>
<dbReference type="GO" id="GO:0005737">
    <property type="term" value="C:cytoplasm"/>
    <property type="evidence" value="ECO:0007669"/>
    <property type="project" value="TreeGrafter"/>
</dbReference>
<dbReference type="GO" id="GO:0004029">
    <property type="term" value="F:aldehyde dehydrogenase (NAD+) activity"/>
    <property type="evidence" value="ECO:0007669"/>
    <property type="project" value="TreeGrafter"/>
</dbReference>
<dbReference type="Proteomes" id="UP000244223">
    <property type="component" value="Unassembled WGS sequence"/>
</dbReference>
<dbReference type="GO" id="GO:0006081">
    <property type="term" value="P:aldehyde metabolic process"/>
    <property type="evidence" value="ECO:0007669"/>
    <property type="project" value="InterPro"/>
</dbReference>
<feature type="domain" description="Aldehyde dehydrogenase" evidence="8">
    <location>
        <begin position="14"/>
        <end position="450"/>
    </location>
</feature>
<comment type="caution">
    <text evidence="9">The sequence shown here is derived from an EMBL/GenBank/DDBJ whole genome shotgun (WGS) entry which is preliminary data.</text>
</comment>
<dbReference type="CDD" id="cd07133">
    <property type="entry name" value="ALDH_CALDH_CalB"/>
    <property type="match status" value="1"/>
</dbReference>
<gene>
    <name evidence="9" type="ORF">C8N29_106153</name>
</gene>
<evidence type="ECO:0000256" key="7">
    <source>
        <dbReference type="RuleBase" id="RU003345"/>
    </source>
</evidence>
<organism evidence="9 10">
    <name type="scientific">Agitococcus lubricus</name>
    <dbReference type="NCBI Taxonomy" id="1077255"/>
    <lineage>
        <taxon>Bacteria</taxon>
        <taxon>Pseudomonadati</taxon>
        <taxon>Pseudomonadota</taxon>
        <taxon>Gammaproteobacteria</taxon>
        <taxon>Moraxellales</taxon>
        <taxon>Moraxellaceae</taxon>
        <taxon>Agitococcus</taxon>
    </lineage>
</organism>
<dbReference type="Pfam" id="PF00171">
    <property type="entry name" value="Aldedh"/>
    <property type="match status" value="1"/>
</dbReference>
<evidence type="ECO:0000256" key="5">
    <source>
        <dbReference type="PIRSR" id="PIRSR036492-1"/>
    </source>
</evidence>
<dbReference type="PROSITE" id="PS00687">
    <property type="entry name" value="ALDEHYDE_DEHYDR_GLU"/>
    <property type="match status" value="1"/>
</dbReference>
<dbReference type="SUPFAM" id="SSF53720">
    <property type="entry name" value="ALDH-like"/>
    <property type="match status" value="1"/>
</dbReference>
<keyword evidence="10" id="KW-1185">Reference proteome</keyword>
<evidence type="ECO:0000256" key="3">
    <source>
        <dbReference type="ARBA" id="ARBA00023027"/>
    </source>
</evidence>
<dbReference type="InterPro" id="IPR016162">
    <property type="entry name" value="Ald_DH_N"/>
</dbReference>
<dbReference type="AlphaFoldDB" id="A0A2T5IZZ2"/>
<evidence type="ECO:0000313" key="10">
    <source>
        <dbReference type="Proteomes" id="UP000244223"/>
    </source>
</evidence>
<dbReference type="EMBL" id="QAON01000006">
    <property type="protein sequence ID" value="PTQ89622.1"/>
    <property type="molecule type" value="Genomic_DNA"/>
</dbReference>
<dbReference type="InterPro" id="IPR016161">
    <property type="entry name" value="Ald_DH/histidinol_DH"/>
</dbReference>
<protein>
    <recommendedName>
        <fullName evidence="4">Aldehyde dehydrogenase</fullName>
    </recommendedName>
</protein>
<dbReference type="PANTHER" id="PTHR43570:SF20">
    <property type="entry name" value="ALDEHYDE DEHYDROGENASE ALDX-RELATED"/>
    <property type="match status" value="1"/>
</dbReference>
<feature type="active site" evidence="5">
    <location>
        <position position="259"/>
    </location>
</feature>
<keyword evidence="3" id="KW-0520">NAD</keyword>
<sequence>MTASVSSLHIDHPEVADMQRIFDTQKTAFRLRPSTTASERLALLDNLKNALIKYQDQIAQAISEDFGHRSIHETKFAEILTSLENIKYYSKNLRTWMQADKRHINPTHLPAKGWVQYQPLGVVGIITPWNYPLLLAISPLICALAAGNRAMIKMSSFTPKTGQIVKKMMAEAFSEDQVAVITGGGAISDAFSRLAFNQITFTGSTNVGRTVMAAAAENLTPVLLELGGKSPAIIHESVPMKDAAERIALGKGWNAGQTCVAPDYVFIPRGKTLEFVGAMRVAIAKMYPSMLNNPDYTSIVNNKQYQRVNSYLDDAREQGAEIFEINPANESFVNTRKMPVMLVSNIKQSMQIAKNEIFGPVLMMMEYDHIEEALDYINQRPAPLALYYFDYNEQRADFVLRNTQSGGYSVNDVITHVAEEDLPFGGVGHSGMGKYHGKEGFIAMSNARSVLIKPKFWSMRFLAAPFKSPIHKIIEKVLLK</sequence>
<reference evidence="9 10" key="1">
    <citation type="submission" date="2018-04" db="EMBL/GenBank/DDBJ databases">
        <title>Genomic Encyclopedia of Archaeal and Bacterial Type Strains, Phase II (KMG-II): from individual species to whole genera.</title>
        <authorList>
            <person name="Goeker M."/>
        </authorList>
    </citation>
    <scope>NUCLEOTIDE SEQUENCE [LARGE SCALE GENOMIC DNA]</scope>
    <source>
        <strain evidence="9 10">DSM 5822</strain>
    </source>
</reference>
<dbReference type="RefSeq" id="WP_107865577.1">
    <property type="nucleotide sequence ID" value="NZ_QAON01000006.1"/>
</dbReference>
<evidence type="ECO:0000256" key="4">
    <source>
        <dbReference type="PIRNR" id="PIRNR036492"/>
    </source>
</evidence>
<dbReference type="InterPro" id="IPR029510">
    <property type="entry name" value="Ald_DH_CS_GLU"/>
</dbReference>
<evidence type="ECO:0000256" key="2">
    <source>
        <dbReference type="ARBA" id="ARBA00023002"/>
    </source>
</evidence>
<feature type="active site" evidence="5 6">
    <location>
        <position position="225"/>
    </location>
</feature>
<dbReference type="InterPro" id="IPR015590">
    <property type="entry name" value="Aldehyde_DH_dom"/>
</dbReference>
<keyword evidence="2 4" id="KW-0560">Oxidoreductase</keyword>
<name>A0A2T5IZZ2_9GAMM</name>
<dbReference type="OrthoDB" id="9762913at2"/>
<evidence type="ECO:0000256" key="1">
    <source>
        <dbReference type="ARBA" id="ARBA00009986"/>
    </source>
</evidence>
<accession>A0A2T5IZZ2</accession>
<comment type="similarity">
    <text evidence="1 4 7">Belongs to the aldehyde dehydrogenase family.</text>
</comment>
<dbReference type="PIRSF" id="PIRSF036492">
    <property type="entry name" value="ALDH"/>
    <property type="match status" value="1"/>
</dbReference>